<name>A0A084QC38_STAC4</name>
<accession>A0A084QC38</accession>
<sequence>MKTFATLSLVLAAIVPLAAAAPTPDRILPVGFYPITNTTLPVVSGPSPQVASRSLKPVPFRFERDAKSGARTKRSFYNGIPGECSSLSNFELDLD</sequence>
<keyword evidence="3" id="KW-1185">Reference proteome</keyword>
<organism evidence="2 3">
    <name type="scientific">Stachybotrys chlorohalonatus (strain IBT 40285)</name>
    <dbReference type="NCBI Taxonomy" id="1283841"/>
    <lineage>
        <taxon>Eukaryota</taxon>
        <taxon>Fungi</taxon>
        <taxon>Dikarya</taxon>
        <taxon>Ascomycota</taxon>
        <taxon>Pezizomycotina</taxon>
        <taxon>Sordariomycetes</taxon>
        <taxon>Hypocreomycetidae</taxon>
        <taxon>Hypocreales</taxon>
        <taxon>Stachybotryaceae</taxon>
        <taxon>Stachybotrys</taxon>
    </lineage>
</organism>
<dbReference type="OrthoDB" id="10365046at2759"/>
<reference evidence="2 3" key="1">
    <citation type="journal article" date="2014" name="BMC Genomics">
        <title>Comparative genome sequencing reveals chemotype-specific gene clusters in the toxigenic black mold Stachybotrys.</title>
        <authorList>
            <person name="Semeiks J."/>
            <person name="Borek D."/>
            <person name="Otwinowski Z."/>
            <person name="Grishin N.V."/>
        </authorList>
    </citation>
    <scope>NUCLEOTIDE SEQUENCE [LARGE SCALE GENOMIC DNA]</scope>
    <source>
        <strain evidence="2 3">IBT 40285</strain>
    </source>
</reference>
<proteinExistence type="predicted"/>
<dbReference type="InParanoid" id="A0A084QC38"/>
<dbReference type="Proteomes" id="UP000028524">
    <property type="component" value="Unassembled WGS sequence"/>
</dbReference>
<dbReference type="EMBL" id="KL660854">
    <property type="protein sequence ID" value="KFA61523.1"/>
    <property type="molecule type" value="Genomic_DNA"/>
</dbReference>
<evidence type="ECO:0000256" key="1">
    <source>
        <dbReference type="SAM" id="SignalP"/>
    </source>
</evidence>
<gene>
    <name evidence="2" type="ORF">S40285_10223</name>
</gene>
<feature type="chain" id="PRO_5001779237" evidence="1">
    <location>
        <begin position="21"/>
        <end position="95"/>
    </location>
</feature>
<evidence type="ECO:0000313" key="2">
    <source>
        <dbReference type="EMBL" id="KFA61523.1"/>
    </source>
</evidence>
<dbReference type="AlphaFoldDB" id="A0A084QC38"/>
<protein>
    <submittedName>
        <fullName evidence="2">Uncharacterized protein</fullName>
    </submittedName>
</protein>
<dbReference type="HOGENOM" id="CLU_2514113_0_0_1"/>
<evidence type="ECO:0000313" key="3">
    <source>
        <dbReference type="Proteomes" id="UP000028524"/>
    </source>
</evidence>
<keyword evidence="1" id="KW-0732">Signal</keyword>
<feature type="signal peptide" evidence="1">
    <location>
        <begin position="1"/>
        <end position="20"/>
    </location>
</feature>